<evidence type="ECO:0000313" key="4">
    <source>
        <dbReference type="Proteomes" id="UP000799538"/>
    </source>
</evidence>
<evidence type="ECO:0000256" key="1">
    <source>
        <dbReference type="SAM" id="MobiDB-lite"/>
    </source>
</evidence>
<reference evidence="4" key="1">
    <citation type="journal article" date="2020" name="Stud. Mycol.">
        <title>101 Dothideomycetes genomes: A test case for predicting lifestyles and emergence of pathogens.</title>
        <authorList>
            <person name="Haridas S."/>
            <person name="Albert R."/>
            <person name="Binder M."/>
            <person name="Bloem J."/>
            <person name="LaButti K."/>
            <person name="Salamov A."/>
            <person name="Andreopoulos B."/>
            <person name="Baker S."/>
            <person name="Barry K."/>
            <person name="Bills G."/>
            <person name="Bluhm B."/>
            <person name="Cannon C."/>
            <person name="Castanera R."/>
            <person name="Culley D."/>
            <person name="Daum C."/>
            <person name="Ezra D."/>
            <person name="Gonzalez J."/>
            <person name="Henrissat B."/>
            <person name="Kuo A."/>
            <person name="Liang C."/>
            <person name="Lipzen A."/>
            <person name="Lutzoni F."/>
            <person name="Magnuson J."/>
            <person name="Mondo S."/>
            <person name="Nolan M."/>
            <person name="Ohm R."/>
            <person name="Pangilinan J."/>
            <person name="Park H.-J."/>
            <person name="Ramirez L."/>
            <person name="Alfaro M."/>
            <person name="Sun H."/>
            <person name="Tritt A."/>
            <person name="Yoshinaga Y."/>
            <person name="Zwiers L.-H."/>
            <person name="Turgeon B."/>
            <person name="Goodwin S."/>
            <person name="Spatafora J."/>
            <person name="Crous P."/>
            <person name="Grigoriev I."/>
        </authorList>
    </citation>
    <scope>NUCLEOTIDE SEQUENCE [LARGE SCALE GENOMIC DNA]</scope>
    <source>
        <strain evidence="4">CECT 20119</strain>
    </source>
</reference>
<dbReference type="Gene3D" id="2.60.120.620">
    <property type="entry name" value="q2cbj1_9rhob like domain"/>
    <property type="match status" value="1"/>
</dbReference>
<dbReference type="InterPro" id="IPR005123">
    <property type="entry name" value="Oxoglu/Fe-dep_dioxygenase_dom"/>
</dbReference>
<dbReference type="AlphaFoldDB" id="A0A6A6GH62"/>
<proteinExistence type="predicted"/>
<dbReference type="PROSITE" id="PS51471">
    <property type="entry name" value="FE2OG_OXY"/>
    <property type="match status" value="1"/>
</dbReference>
<dbReference type="OrthoDB" id="27483at2759"/>
<evidence type="ECO:0000259" key="2">
    <source>
        <dbReference type="PROSITE" id="PS51471"/>
    </source>
</evidence>
<accession>A0A6A6GH62</accession>
<protein>
    <recommendedName>
        <fullName evidence="2">Fe2OG dioxygenase domain-containing protein</fullName>
    </recommendedName>
</protein>
<sequence length="688" mass="76236">MSQYHDSSDSGPSVDDDDSSVSLGEGVSHLTRSNSDLRTQLHQCFTSAYVSGTFASSATVDTWPNPALFVRDVGYVGLPLADPTALKAVAQKAPFGQGESTFVDETVRKTWEIDASRLQIGNPQWHNFIQGTVVPVVTTAIGVAGSSRTSTRAELYKLLLYEEGAMFKPHRDTPKVPGMYGTLVISLPSPHTGGDVILRHDNRSIQWQSCTYPIWVVSFCAWYADVEHEVLPVTSGCRLVLTYNLIDTAVTSEKSCVKVVTSPDQRLATILNCWQRFTPDWKNKDNSDYLCYALKHKYTDNSLTTGMQALKGPDAMIVSQTARTADVNGFSVFLATVQKCVTGEVDGGERRSSQQIVDVTSIGWNLRLIVSLDGREYARDVPMEESQMIQEDFFNSAHPSKIEPSTFQGNYGSSAVHWYRSSVMVIMRDKDVVPTLLKTSLAGHTTRDDRGIKDRLSLLIENCMQRQGDPKSASMLSAACRAVHQRLVQEDYKDVPDRWSTTRMKRVFDPSDDDLAYIAYCACYIGNSVIFHNMIGRLKHLTLPSMQSFAAVLAPRVLLNFEQSLSTLVTKTDGPWQKLLNAVTFEQAWRLRCNEPAACAALPIVERCSDILFERASQHGATGEDDGVILAIWAKNRRAPVLGHSVLPYLERVQPRPQFVIGFFGGEPQSAKDSVGRATAPYRVHQAA</sequence>
<organism evidence="3 4">
    <name type="scientific">Elsinoe ampelina</name>
    <dbReference type="NCBI Taxonomy" id="302913"/>
    <lineage>
        <taxon>Eukaryota</taxon>
        <taxon>Fungi</taxon>
        <taxon>Dikarya</taxon>
        <taxon>Ascomycota</taxon>
        <taxon>Pezizomycotina</taxon>
        <taxon>Dothideomycetes</taxon>
        <taxon>Dothideomycetidae</taxon>
        <taxon>Myriangiales</taxon>
        <taxon>Elsinoaceae</taxon>
        <taxon>Elsinoe</taxon>
    </lineage>
</organism>
<gene>
    <name evidence="3" type="ORF">BDZ85DRAFT_84715</name>
</gene>
<dbReference type="PANTHER" id="PTHR33099:SF7">
    <property type="entry name" value="MYND-TYPE DOMAIN-CONTAINING PROTEIN"/>
    <property type="match status" value="1"/>
</dbReference>
<evidence type="ECO:0000313" key="3">
    <source>
        <dbReference type="EMBL" id="KAF2224823.1"/>
    </source>
</evidence>
<dbReference type="Proteomes" id="UP000799538">
    <property type="component" value="Unassembled WGS sequence"/>
</dbReference>
<dbReference type="EMBL" id="ML992504">
    <property type="protein sequence ID" value="KAF2224823.1"/>
    <property type="molecule type" value="Genomic_DNA"/>
</dbReference>
<name>A0A6A6GH62_9PEZI</name>
<feature type="region of interest" description="Disordered" evidence="1">
    <location>
        <begin position="1"/>
        <end position="27"/>
    </location>
</feature>
<dbReference type="PANTHER" id="PTHR33099">
    <property type="entry name" value="FE2OG DIOXYGENASE DOMAIN-CONTAINING PROTEIN"/>
    <property type="match status" value="1"/>
</dbReference>
<keyword evidence="4" id="KW-1185">Reference proteome</keyword>
<feature type="domain" description="Fe2OG dioxygenase" evidence="2">
    <location>
        <begin position="149"/>
        <end position="247"/>
    </location>
</feature>